<keyword evidence="3" id="KW-0687">Ribonucleoprotein</keyword>
<dbReference type="PANTHER" id="PTHR19836:SF19">
    <property type="entry name" value="SMALL RIBOSOMAL SUBUNIT PROTEIN US14M"/>
    <property type="match status" value="1"/>
</dbReference>
<geneLocation type="plastid" evidence="6"/>
<protein>
    <recommendedName>
        <fullName evidence="4">Small ribosomal subunit protein uS14c</fullName>
    </recommendedName>
    <alternativeName>
        <fullName evidence="5">30S ribosomal protein S14, chloroplastic</fullName>
    </alternativeName>
</protein>
<dbReference type="RefSeq" id="YP_004123444.1">
    <property type="nucleotide sequence ID" value="NC_014874.1"/>
</dbReference>
<evidence type="ECO:0000256" key="2">
    <source>
        <dbReference type="ARBA" id="ARBA00022980"/>
    </source>
</evidence>
<dbReference type="InterPro" id="IPR001209">
    <property type="entry name" value="Ribosomal_uS14"/>
</dbReference>
<keyword evidence="6" id="KW-0934">Plastid</keyword>
<evidence type="ECO:0000256" key="4">
    <source>
        <dbReference type="ARBA" id="ARBA00035247"/>
    </source>
</evidence>
<dbReference type="Gene3D" id="1.10.287.1480">
    <property type="match status" value="1"/>
</dbReference>
<dbReference type="SUPFAM" id="SSF57716">
    <property type="entry name" value="Glucocorticoid receptor-like (DNA-binding domain)"/>
    <property type="match status" value="1"/>
</dbReference>
<dbReference type="GO" id="GO:0003735">
    <property type="term" value="F:structural constituent of ribosome"/>
    <property type="evidence" value="ECO:0007669"/>
    <property type="project" value="InterPro"/>
</dbReference>
<dbReference type="Pfam" id="PF00253">
    <property type="entry name" value="Ribosomal_S14"/>
    <property type="match status" value="1"/>
</dbReference>
<evidence type="ECO:0000256" key="1">
    <source>
        <dbReference type="ARBA" id="ARBA00009083"/>
    </source>
</evidence>
<dbReference type="FunFam" id="1.10.287.1480:FF:000001">
    <property type="entry name" value="30S ribosomal protein S14"/>
    <property type="match status" value="1"/>
</dbReference>
<evidence type="ECO:0000256" key="5">
    <source>
        <dbReference type="ARBA" id="ARBA00035514"/>
    </source>
</evidence>
<comment type="similarity">
    <text evidence="1">Belongs to the universal ribosomal protein uS14 family.</text>
</comment>
<gene>
    <name evidence="6" type="primary">rps14</name>
</gene>
<dbReference type="EMBL" id="GQ413967">
    <property type="protein sequence ID" value="ACU46604.1"/>
    <property type="molecule type" value="Genomic_DNA"/>
</dbReference>
<dbReference type="HAMAP" id="MF_00537">
    <property type="entry name" value="Ribosomal_uS14_1"/>
    <property type="match status" value="1"/>
</dbReference>
<sequence length="100" mass="11857">MAKMGWMQRENKRQKLEQKYAWIRRSFKKEISKVTSLGEKWKIHVKLQSPPRNSAPIRLHRRCFLTGRSRANYRDFGLSGHMLLEMFHSGLLPGATRSSW</sequence>
<dbReference type="GO" id="GO:0015935">
    <property type="term" value="C:small ribosomal subunit"/>
    <property type="evidence" value="ECO:0007669"/>
    <property type="project" value="TreeGrafter"/>
</dbReference>
<reference evidence="6" key="1">
    <citation type="journal article" date="2011" name="Mol. Biol. Evol.">
        <title>Rampant Gene Loss in the Underground Orchid Rhizanthella gardneri Highlights Evolutionary Constraints on Plastid Genomes.</title>
        <authorList>
            <person name="Delannoy E."/>
            <person name="Fujii S."/>
            <person name="Colas des Francs-Small C."/>
            <person name="Brundrett M."/>
            <person name="Small I."/>
        </authorList>
    </citation>
    <scope>NUCLEOTIDE SEQUENCE</scope>
</reference>
<dbReference type="InterPro" id="IPR023036">
    <property type="entry name" value="Ribosomal_uS14_bac/plastid"/>
</dbReference>
<dbReference type="GeneID" id="10080016"/>
<dbReference type="PANTHER" id="PTHR19836">
    <property type="entry name" value="30S RIBOSOMAL PROTEIN S14"/>
    <property type="match status" value="1"/>
</dbReference>
<proteinExistence type="inferred from homology"/>
<evidence type="ECO:0000256" key="3">
    <source>
        <dbReference type="ARBA" id="ARBA00023274"/>
    </source>
</evidence>
<organism evidence="6">
    <name type="scientific">Rhizanthella gardneri</name>
    <name type="common">Western underground orchid</name>
    <dbReference type="NCBI Taxonomy" id="112168"/>
    <lineage>
        <taxon>Eukaryota</taxon>
        <taxon>Viridiplantae</taxon>
        <taxon>Streptophyta</taxon>
        <taxon>Embryophyta</taxon>
        <taxon>Tracheophyta</taxon>
        <taxon>Spermatophyta</taxon>
        <taxon>Magnoliopsida</taxon>
        <taxon>Liliopsida</taxon>
        <taxon>Asparagales</taxon>
        <taxon>Orchidaceae</taxon>
        <taxon>Orchidoideae</taxon>
        <taxon>Diurideae</taxon>
        <taxon>Rhizanthellinae</taxon>
        <taxon>Rhizanthella</taxon>
    </lineage>
</organism>
<accession>E7BKU7</accession>
<dbReference type="GO" id="GO:0006412">
    <property type="term" value="P:translation"/>
    <property type="evidence" value="ECO:0007669"/>
    <property type="project" value="InterPro"/>
</dbReference>
<keyword evidence="2 6" id="KW-0689">Ribosomal protein</keyword>
<dbReference type="NCBIfam" id="NF006477">
    <property type="entry name" value="PRK08881.1"/>
    <property type="match status" value="1"/>
</dbReference>
<name>E7BKU7_RHIGD</name>
<evidence type="ECO:0000313" key="6">
    <source>
        <dbReference type="EMBL" id="ACU46604.1"/>
    </source>
</evidence>
<dbReference type="AlphaFoldDB" id="E7BKU7"/>
<dbReference type="GO" id="GO:0005737">
    <property type="term" value="C:cytoplasm"/>
    <property type="evidence" value="ECO:0007669"/>
    <property type="project" value="UniProtKB-ARBA"/>
</dbReference>